<reference evidence="7" key="1">
    <citation type="submission" date="2015-02" db="EMBL/GenBank/DDBJ databases">
        <title>Genome sequencing for Strongylocentrotus purpuratus.</title>
        <authorList>
            <person name="Murali S."/>
            <person name="Liu Y."/>
            <person name="Vee V."/>
            <person name="English A."/>
            <person name="Wang M."/>
            <person name="Skinner E."/>
            <person name="Han Y."/>
            <person name="Muzny D.M."/>
            <person name="Worley K.C."/>
            <person name="Gibbs R.A."/>
        </authorList>
    </citation>
    <scope>NUCLEOTIDE SEQUENCE</scope>
</reference>
<dbReference type="GO" id="GO:1905515">
    <property type="term" value="P:non-motile cilium assembly"/>
    <property type="evidence" value="ECO:0000318"/>
    <property type="project" value="GO_Central"/>
</dbReference>
<proteinExistence type="predicted"/>
<dbReference type="Pfam" id="PF09799">
    <property type="entry name" value="Transmemb_17"/>
    <property type="match status" value="1"/>
</dbReference>
<dbReference type="GeneID" id="589782"/>
<dbReference type="KEGG" id="spu:115926673"/>
<keyword evidence="4 5" id="KW-0472">Membrane</keyword>
<reference evidence="6" key="2">
    <citation type="submission" date="2021-01" db="UniProtKB">
        <authorList>
            <consortium name="EnsemblMetazoa"/>
        </authorList>
    </citation>
    <scope>IDENTIFICATION</scope>
</reference>
<dbReference type="OMA" id="LWWVSCI"/>
<dbReference type="GeneID" id="115926673"/>
<dbReference type="KEGG" id="spu:589782"/>
<dbReference type="InterPro" id="IPR019184">
    <property type="entry name" value="Uncharacterised_TM-17"/>
</dbReference>
<dbReference type="Proteomes" id="UP000007110">
    <property type="component" value="Unassembled WGS sequence"/>
</dbReference>
<evidence type="ECO:0000256" key="2">
    <source>
        <dbReference type="ARBA" id="ARBA00022692"/>
    </source>
</evidence>
<evidence type="ECO:0000256" key="3">
    <source>
        <dbReference type="ARBA" id="ARBA00022989"/>
    </source>
</evidence>
<feature type="transmembrane region" description="Helical" evidence="5">
    <location>
        <begin position="109"/>
        <end position="130"/>
    </location>
</feature>
<evidence type="ECO:0000313" key="6">
    <source>
        <dbReference type="EnsemblMetazoa" id="XP_030847605"/>
    </source>
</evidence>
<dbReference type="GO" id="GO:0035869">
    <property type="term" value="C:ciliary transition zone"/>
    <property type="evidence" value="ECO:0000318"/>
    <property type="project" value="GO_Central"/>
</dbReference>
<feature type="transmembrane region" description="Helical" evidence="5">
    <location>
        <begin position="47"/>
        <end position="69"/>
    </location>
</feature>
<dbReference type="AlphaFoldDB" id="A0A7M7P9V8"/>
<dbReference type="FunCoup" id="A0A7M7P9V8">
    <property type="interactions" value="162"/>
</dbReference>
<dbReference type="InParanoid" id="A0A7M7P9V8"/>
<keyword evidence="2 5" id="KW-0812">Transmembrane</keyword>
<accession>A0A7M7P9V8</accession>
<dbReference type="EnsemblMetazoa" id="XM_030991745">
    <property type="protein sequence ID" value="XP_030847605"/>
    <property type="gene ID" value="LOC589782"/>
</dbReference>
<evidence type="ECO:0000313" key="7">
    <source>
        <dbReference type="Proteomes" id="UP000007110"/>
    </source>
</evidence>
<keyword evidence="3 5" id="KW-1133">Transmembrane helix</keyword>
<dbReference type="GO" id="GO:0016020">
    <property type="term" value="C:membrane"/>
    <property type="evidence" value="ECO:0007669"/>
    <property type="project" value="UniProtKB-SubCell"/>
</dbReference>
<name>A0A7M7P9V8_STRPU</name>
<sequence length="206" mass="24096">MAGDYMRQKLTTFTEAVFPTRNAVKRQHHMLRPGNELVSSLPLQVSLYFNAFFFPIWVVTCVVMLQLKFAHLNQIYQFISITMYVVLTGVEVIRLYLGYLGNLQERVPELAGFWLLTLILQFPLILYLLIDSRAMPFPIERAVHIIFLSFLAFDVVGGYFALKRMTHHQVMKFHLQQFDDIELMEDSPGRFMNSPNLATQRYKPLR</sequence>
<dbReference type="RefSeq" id="XP_030847605.1">
    <property type="nucleotide sequence ID" value="XM_030991745.1"/>
</dbReference>
<evidence type="ECO:0000256" key="4">
    <source>
        <dbReference type="ARBA" id="ARBA00023136"/>
    </source>
</evidence>
<keyword evidence="7" id="KW-1185">Reference proteome</keyword>
<dbReference type="EnsemblMetazoa" id="XM_030991722">
    <property type="protein sequence ID" value="XP_030847582"/>
    <property type="gene ID" value="LOC115926673"/>
</dbReference>
<comment type="subcellular location">
    <subcellularLocation>
        <location evidence="1">Membrane</location>
        <topology evidence="1">Multi-pass membrane protein</topology>
    </subcellularLocation>
</comment>
<evidence type="ECO:0000256" key="1">
    <source>
        <dbReference type="ARBA" id="ARBA00004141"/>
    </source>
</evidence>
<dbReference type="PANTHER" id="PTHR13531:SF6">
    <property type="entry name" value="TMEM (HUMAN TRANSMEMBRANE PROTEIN) HOMOLOG"/>
    <property type="match status" value="1"/>
</dbReference>
<organism evidence="6 7">
    <name type="scientific">Strongylocentrotus purpuratus</name>
    <name type="common">Purple sea urchin</name>
    <dbReference type="NCBI Taxonomy" id="7668"/>
    <lineage>
        <taxon>Eukaryota</taxon>
        <taxon>Metazoa</taxon>
        <taxon>Echinodermata</taxon>
        <taxon>Eleutherozoa</taxon>
        <taxon>Echinozoa</taxon>
        <taxon>Echinoidea</taxon>
        <taxon>Euechinoidea</taxon>
        <taxon>Echinacea</taxon>
        <taxon>Camarodonta</taxon>
        <taxon>Echinidea</taxon>
        <taxon>Strongylocentrotidae</taxon>
        <taxon>Strongylocentrotus</taxon>
    </lineage>
</organism>
<feature type="transmembrane region" description="Helical" evidence="5">
    <location>
        <begin position="142"/>
        <end position="162"/>
    </location>
</feature>
<protein>
    <recommendedName>
        <fullName evidence="8">Transmembrane protein 17</fullName>
    </recommendedName>
</protein>
<evidence type="ECO:0008006" key="8">
    <source>
        <dbReference type="Google" id="ProtNLM"/>
    </source>
</evidence>
<dbReference type="PANTHER" id="PTHR13531">
    <property type="entry name" value="GEO07735P1-RELATED-RELATED"/>
    <property type="match status" value="1"/>
</dbReference>
<evidence type="ECO:0000256" key="5">
    <source>
        <dbReference type="SAM" id="Phobius"/>
    </source>
</evidence>
<feature type="transmembrane region" description="Helical" evidence="5">
    <location>
        <begin position="75"/>
        <end position="97"/>
    </location>
</feature>
<dbReference type="RefSeq" id="XP_030847582.1">
    <property type="nucleotide sequence ID" value="XM_030991722.1"/>
</dbReference>
<dbReference type="OrthoDB" id="311720at2759"/>